<dbReference type="EMBL" id="BAAFJT010000237">
    <property type="protein sequence ID" value="GAB0207472.1"/>
    <property type="molecule type" value="Genomic_DNA"/>
</dbReference>
<evidence type="ECO:0000313" key="3">
    <source>
        <dbReference type="Proteomes" id="UP001623348"/>
    </source>
</evidence>
<dbReference type="SUPFAM" id="SSF56672">
    <property type="entry name" value="DNA/RNA polymerases"/>
    <property type="match status" value="1"/>
</dbReference>
<dbReference type="InterPro" id="IPR005135">
    <property type="entry name" value="Endo/exonuclease/phosphatase"/>
</dbReference>
<proteinExistence type="predicted"/>
<dbReference type="InterPro" id="IPR000477">
    <property type="entry name" value="RT_dom"/>
</dbReference>
<dbReference type="PROSITE" id="PS50878">
    <property type="entry name" value="RT_POL"/>
    <property type="match status" value="1"/>
</dbReference>
<dbReference type="CDD" id="cd01650">
    <property type="entry name" value="RT_nLTR_like"/>
    <property type="match status" value="1"/>
</dbReference>
<dbReference type="Gene3D" id="3.60.10.10">
    <property type="entry name" value="Endonuclease/exonuclease/phosphatase"/>
    <property type="match status" value="1"/>
</dbReference>
<feature type="domain" description="Reverse transcriptase" evidence="1">
    <location>
        <begin position="99"/>
        <end position="354"/>
    </location>
</feature>
<gene>
    <name evidence="2" type="ORF">GRJ2_003212900</name>
</gene>
<accession>A0ABC9YEU7</accession>
<organism evidence="2 3">
    <name type="scientific">Grus japonensis</name>
    <name type="common">Japanese crane</name>
    <name type="synonym">Red-crowned crane</name>
    <dbReference type="NCBI Taxonomy" id="30415"/>
    <lineage>
        <taxon>Eukaryota</taxon>
        <taxon>Metazoa</taxon>
        <taxon>Chordata</taxon>
        <taxon>Craniata</taxon>
        <taxon>Vertebrata</taxon>
        <taxon>Euteleostomi</taxon>
        <taxon>Archelosauria</taxon>
        <taxon>Archosauria</taxon>
        <taxon>Dinosauria</taxon>
        <taxon>Saurischia</taxon>
        <taxon>Theropoda</taxon>
        <taxon>Coelurosauria</taxon>
        <taxon>Aves</taxon>
        <taxon>Neognathae</taxon>
        <taxon>Neoaves</taxon>
        <taxon>Gruiformes</taxon>
        <taxon>Gruidae</taxon>
        <taxon>Grus</taxon>
    </lineage>
</organism>
<dbReference type="InterPro" id="IPR036691">
    <property type="entry name" value="Endo/exonu/phosph_ase_sf"/>
</dbReference>
<evidence type="ECO:0000313" key="2">
    <source>
        <dbReference type="EMBL" id="GAB0207472.1"/>
    </source>
</evidence>
<name>A0ABC9YEU7_GRUJA</name>
<dbReference type="Pfam" id="PF03372">
    <property type="entry name" value="Exo_endo_phos"/>
    <property type="match status" value="1"/>
</dbReference>
<dbReference type="SUPFAM" id="SSF56219">
    <property type="entry name" value="DNase I-like"/>
    <property type="match status" value="1"/>
</dbReference>
<dbReference type="PANTHER" id="PTHR33332">
    <property type="entry name" value="REVERSE TRANSCRIPTASE DOMAIN-CONTAINING PROTEIN"/>
    <property type="match status" value="1"/>
</dbReference>
<dbReference type="Proteomes" id="UP001623348">
    <property type="component" value="Unassembled WGS sequence"/>
</dbReference>
<protein>
    <submittedName>
        <fullName evidence="2">Mitochondrial enolase superfamily member 1</fullName>
    </submittedName>
</protein>
<dbReference type="InterPro" id="IPR043502">
    <property type="entry name" value="DNA/RNA_pol_sf"/>
</dbReference>
<reference evidence="2 3" key="1">
    <citation type="submission" date="2024-06" db="EMBL/GenBank/DDBJ databases">
        <title>The draft genome of Grus japonensis, version 3.</title>
        <authorList>
            <person name="Nabeshima K."/>
            <person name="Suzuki S."/>
            <person name="Onuma M."/>
        </authorList>
    </citation>
    <scope>NUCLEOTIDE SEQUENCE [LARGE SCALE GENOMIC DNA]</scope>
    <source>
        <strain evidence="2 3">451A</strain>
    </source>
</reference>
<keyword evidence="3" id="KW-1185">Reference proteome</keyword>
<dbReference type="Pfam" id="PF00078">
    <property type="entry name" value="RVT_1"/>
    <property type="match status" value="1"/>
</dbReference>
<evidence type="ECO:0000259" key="1">
    <source>
        <dbReference type="PROSITE" id="PS50878"/>
    </source>
</evidence>
<sequence>MAQLKCIYTNVHNMGNKQEELEAIVQLENYDIVAITETWWDDSHNWSAAMDGYKLFRRDRQGRRGGGVALYVRECFDCLELDDGDERVECLWVYGAGWDPPKGTEGTVDWRLANGTPIYKKDRKEDLGNYKPVSLTSVPGKVTEQIILSAITQHVQDTQVIRPSQHGFMDGRSCLTHLISFYDKVTRLVDEGKAVDVVYLDFSKAFDTISHSILLEKLAAHGLDGRTLHWVKNCLDGRAQRVVVNGVKSSWQPVTSGVPQGSVLGPVLFNIFINDLEEGIKCTLSKFADDTKFCGSVDLLEGRKALQKDLDRLDRWAEANCMRFNKAKCRILHLGHNNPMQCYRLGEEWLESCLAEKDQGMLADVQLNMSQQCAQVAKAANGILACIRNSVASRTRKVIVPLYSVLVRLHLKYCVLFWAPHYKKAIEVLEYVQRRATKLVKGLENKSYEEQLRELGLLSLEKRRLRGDLIALYNYLKGGCCNLGVSLFSQVTSDRTRGNGLKLCRGLDWILGKISLLKGLSVIGTVCPGKWLSHHPWRYLKDV</sequence>
<dbReference type="AlphaFoldDB" id="A0ABC9YEU7"/>
<comment type="caution">
    <text evidence="2">The sequence shown here is derived from an EMBL/GenBank/DDBJ whole genome shotgun (WGS) entry which is preliminary data.</text>
</comment>